<keyword evidence="4" id="KW-1185">Reference proteome</keyword>
<sequence length="521" mass="58865">MNTPIEIETIQKTTFKVRPIFIDIVHELPYEGPCRFGKGKELEPEFDMMINDEAYKGFLMGIQHNMPEGVEILEPHRYRNHTENWRISEVEMRKLCEGQEDTDFYFLSTTGRTGEMFVEFAQMVNKPVAFIGNDFGITINTSAMKARGIECYAFVDWESARKQLRVLRARKALANLRVMCVTRFNGNLSYHCANDSFIDLEDVHKKLGTKFRYVNLHELIDQLAEIDPTTNYTTPGRHQENINADDMKEVEKIVDELMNNAETLAMTKENMIPSVKMYYLIQKLMKANECNAFTAPCPDACSTCRINKERFTFCISHSLNNENGIPSACEYDVAAVVSKAALQAIAGKPSYMGNTAVLTMPDGSLPNDGVMMHFSKDHIGQEKWDQLNGTPNMIMTGHSVANRKMKGFDADPAQFAIRPFAYSGFGVTMRQDFDQDAGQPVTMCRFDATCNKLFVSKGVLKGGFGYDMDNCTLGSLIQVEDSKRFFKNQIQVGNHIPFVYGEYFDELVALGEALGLEVLIG</sequence>
<evidence type="ECO:0000313" key="3">
    <source>
        <dbReference type="EMBL" id="PHU37895.1"/>
    </source>
</evidence>
<dbReference type="PANTHER" id="PTHR36120">
    <property type="entry name" value="FUCOSE ISOMERASE"/>
    <property type="match status" value="1"/>
</dbReference>
<protein>
    <submittedName>
        <fullName evidence="3">Fucose isomerase</fullName>
    </submittedName>
</protein>
<dbReference type="GO" id="GO:0016861">
    <property type="term" value="F:intramolecular oxidoreductase activity, interconverting aldoses and ketoses"/>
    <property type="evidence" value="ECO:0007669"/>
    <property type="project" value="InterPro"/>
</dbReference>
<dbReference type="GO" id="GO:0005996">
    <property type="term" value="P:monosaccharide metabolic process"/>
    <property type="evidence" value="ECO:0007669"/>
    <property type="project" value="InterPro"/>
</dbReference>
<dbReference type="EMBL" id="PDYG01000024">
    <property type="protein sequence ID" value="PHU37895.1"/>
    <property type="molecule type" value="Genomic_DNA"/>
</dbReference>
<dbReference type="AlphaFoldDB" id="A0A2G3E412"/>
<organism evidence="3 4">
    <name type="scientific">Agathobacter ruminis</name>
    <dbReference type="NCBI Taxonomy" id="1712665"/>
    <lineage>
        <taxon>Bacteria</taxon>
        <taxon>Bacillati</taxon>
        <taxon>Bacillota</taxon>
        <taxon>Clostridia</taxon>
        <taxon>Lachnospirales</taxon>
        <taxon>Lachnospiraceae</taxon>
        <taxon>Agathobacter</taxon>
    </lineage>
</organism>
<comment type="caution">
    <text evidence="3">The sequence shown here is derived from an EMBL/GenBank/DDBJ whole genome shotgun (WGS) entry which is preliminary data.</text>
</comment>
<dbReference type="SUPFAM" id="SSF53743">
    <property type="entry name" value="FucI/AraA N-terminal and middle domains"/>
    <property type="match status" value="1"/>
</dbReference>
<evidence type="ECO:0000313" key="4">
    <source>
        <dbReference type="Proteomes" id="UP000224563"/>
    </source>
</evidence>
<reference evidence="3 4" key="2">
    <citation type="submission" date="2017-10" db="EMBL/GenBank/DDBJ databases">
        <authorList>
            <person name="Banno H."/>
            <person name="Chua N.-H."/>
        </authorList>
    </citation>
    <scope>NUCLEOTIDE SEQUENCE [LARGE SCALE GENOMIC DNA]</scope>
    <source>
        <strain evidence="3 4">JK623</strain>
    </source>
</reference>
<dbReference type="RefSeq" id="WP_099385923.1">
    <property type="nucleotide sequence ID" value="NZ_JANSWH010000086.1"/>
</dbReference>
<keyword evidence="2" id="KW-0119">Carbohydrate metabolism</keyword>
<proteinExistence type="predicted"/>
<evidence type="ECO:0000256" key="1">
    <source>
        <dbReference type="ARBA" id="ARBA00023235"/>
    </source>
</evidence>
<dbReference type="GO" id="GO:0005737">
    <property type="term" value="C:cytoplasm"/>
    <property type="evidence" value="ECO:0007669"/>
    <property type="project" value="InterPro"/>
</dbReference>
<gene>
    <name evidence="3" type="ORF">CSX02_05490</name>
</gene>
<keyword evidence="1 3" id="KW-0413">Isomerase</keyword>
<evidence type="ECO:0000256" key="2">
    <source>
        <dbReference type="ARBA" id="ARBA00023277"/>
    </source>
</evidence>
<reference evidence="3 4" key="1">
    <citation type="submission" date="2017-10" db="EMBL/GenBank/DDBJ databases">
        <title>Resolving the taxonomy of Roseburia spp., Eubacterium rectale and Agathobacter spp. through phylogenomic analysis.</title>
        <authorList>
            <person name="Sheridan P.O."/>
            <person name="Walker A.W."/>
            <person name="Duncan S.H."/>
            <person name="Scott K.P."/>
            <person name="Toole P.W.O."/>
            <person name="Luis P."/>
            <person name="Flint H.J."/>
        </authorList>
    </citation>
    <scope>NUCLEOTIDE SEQUENCE [LARGE SCALE GENOMIC DNA]</scope>
    <source>
        <strain evidence="3 4">JK623</strain>
    </source>
</reference>
<dbReference type="InterPro" id="IPR009015">
    <property type="entry name" value="Fucose_isomerase_N/cen_sf"/>
</dbReference>
<dbReference type="PANTHER" id="PTHR36120:SF1">
    <property type="entry name" value="L-FUCOSE ISOMERASE C-TERMINAL DOMAIN-CONTAINING PROTEIN"/>
    <property type="match status" value="1"/>
</dbReference>
<dbReference type="Proteomes" id="UP000224563">
    <property type="component" value="Unassembled WGS sequence"/>
</dbReference>
<name>A0A2G3E412_9FIRM</name>
<accession>A0A2G3E412</accession>